<evidence type="ECO:0000313" key="1">
    <source>
        <dbReference type="EMBL" id="KAK7391656.1"/>
    </source>
</evidence>
<evidence type="ECO:0000313" key="2">
    <source>
        <dbReference type="Proteomes" id="UP001386955"/>
    </source>
</evidence>
<name>A0AAN9XGV8_PSOTE</name>
<proteinExistence type="predicted"/>
<dbReference type="InterPro" id="IPR044508">
    <property type="entry name" value="At5g50450/At1g67340-like"/>
</dbReference>
<keyword evidence="2" id="KW-1185">Reference proteome</keyword>
<dbReference type="PANTHER" id="PTHR46758:SF2">
    <property type="entry name" value="OJ1485_B09.11 PROTEIN"/>
    <property type="match status" value="1"/>
</dbReference>
<organism evidence="1 2">
    <name type="scientific">Psophocarpus tetragonolobus</name>
    <name type="common">Winged bean</name>
    <name type="synonym">Dolichos tetragonolobus</name>
    <dbReference type="NCBI Taxonomy" id="3891"/>
    <lineage>
        <taxon>Eukaryota</taxon>
        <taxon>Viridiplantae</taxon>
        <taxon>Streptophyta</taxon>
        <taxon>Embryophyta</taxon>
        <taxon>Tracheophyta</taxon>
        <taxon>Spermatophyta</taxon>
        <taxon>Magnoliopsida</taxon>
        <taxon>eudicotyledons</taxon>
        <taxon>Gunneridae</taxon>
        <taxon>Pentapetalae</taxon>
        <taxon>rosids</taxon>
        <taxon>fabids</taxon>
        <taxon>Fabales</taxon>
        <taxon>Fabaceae</taxon>
        <taxon>Papilionoideae</taxon>
        <taxon>50 kb inversion clade</taxon>
        <taxon>NPAAA clade</taxon>
        <taxon>indigoferoid/millettioid clade</taxon>
        <taxon>Phaseoleae</taxon>
        <taxon>Psophocarpus</taxon>
    </lineage>
</organism>
<sequence length="94" mass="10087">MVYLRCCGMDFDSGFVIQVGASLVAKAAINSQARALNSLAVIQFNGSGNTKSEKDLRAGVVLCARAAFLSHVDTSRELDHCLQDGLFEPKNSTH</sequence>
<comment type="caution">
    <text evidence="1">The sequence shown here is derived from an EMBL/GenBank/DDBJ whole genome shotgun (WGS) entry which is preliminary data.</text>
</comment>
<gene>
    <name evidence="1" type="ORF">VNO78_20073</name>
</gene>
<dbReference type="EMBL" id="JAYMYS010000005">
    <property type="protein sequence ID" value="KAK7391656.1"/>
    <property type="molecule type" value="Genomic_DNA"/>
</dbReference>
<dbReference type="Proteomes" id="UP001386955">
    <property type="component" value="Unassembled WGS sequence"/>
</dbReference>
<accession>A0AAN9XGV8</accession>
<protein>
    <submittedName>
        <fullName evidence="1">Uncharacterized protein</fullName>
    </submittedName>
</protein>
<dbReference type="PANTHER" id="PTHR46758">
    <property type="entry name" value="MYND DOMAIN-CONTAINING"/>
    <property type="match status" value="1"/>
</dbReference>
<dbReference type="AlphaFoldDB" id="A0AAN9XGV8"/>
<reference evidence="1 2" key="1">
    <citation type="submission" date="2024-01" db="EMBL/GenBank/DDBJ databases">
        <title>The genomes of 5 underutilized Papilionoideae crops provide insights into root nodulation and disease resistanc.</title>
        <authorList>
            <person name="Jiang F."/>
        </authorList>
    </citation>
    <scope>NUCLEOTIDE SEQUENCE [LARGE SCALE GENOMIC DNA]</scope>
    <source>
        <strain evidence="1">DUOXIRENSHENG_FW03</strain>
        <tissue evidence="1">Leaves</tissue>
    </source>
</reference>